<dbReference type="RefSeq" id="WP_262568192.1">
    <property type="nucleotide sequence ID" value="NZ_JAPFCC010000001.1"/>
</dbReference>
<dbReference type="InterPro" id="IPR036069">
    <property type="entry name" value="DUF34/NIF3_sf"/>
</dbReference>
<evidence type="ECO:0000313" key="1">
    <source>
        <dbReference type="EMBL" id="MCW7553358.1"/>
    </source>
</evidence>
<evidence type="ECO:0000313" key="2">
    <source>
        <dbReference type="Proteomes" id="UP001209854"/>
    </source>
</evidence>
<name>A0ABT3MVH0_9GAMM</name>
<gene>
    <name evidence="1" type="ORF">NX722_12090</name>
</gene>
<dbReference type="InterPro" id="IPR015867">
    <property type="entry name" value="N-reg_PII/ATP_PRibTrfase_C"/>
</dbReference>
<dbReference type="PANTHER" id="PTHR41774">
    <property type="match status" value="1"/>
</dbReference>
<dbReference type="Gene3D" id="3.30.70.120">
    <property type="match status" value="1"/>
</dbReference>
<dbReference type="SUPFAM" id="SSF102705">
    <property type="entry name" value="NIF3 (NGG1p interacting factor 3)-like"/>
    <property type="match status" value="1"/>
</dbReference>
<dbReference type="PANTHER" id="PTHR41774:SF1">
    <property type="entry name" value="NGG1P INTERACTING FACTOR NIF3"/>
    <property type="match status" value="1"/>
</dbReference>
<dbReference type="Proteomes" id="UP001209854">
    <property type="component" value="Unassembled WGS sequence"/>
</dbReference>
<keyword evidence="2" id="KW-1185">Reference proteome</keyword>
<accession>A0ABT3MVH0</accession>
<reference evidence="1 2" key="1">
    <citation type="submission" date="2022-10" db="EMBL/GenBank/DDBJ databases">
        <title>High-quality genome sequences of two octocoral-associated bacteria, Endozoicomonas euniceicola EF212 and Endozoicomonas gorgoniicola PS125.</title>
        <authorList>
            <person name="Chiou Y.-J."/>
            <person name="Chen Y.-H."/>
        </authorList>
    </citation>
    <scope>NUCLEOTIDE SEQUENCE [LARGE SCALE GENOMIC DNA]</scope>
    <source>
        <strain evidence="1 2">PS125</strain>
    </source>
</reference>
<proteinExistence type="predicted"/>
<sequence length="110" mass="12136">MHKLCFFVPASHLEAVKDAVFNAGAGHFGNYDRCCWQTLGQGQFRGLEDSTPFLGVSGKLEYVGEYKVEVICPDEQVEAAVSALRQAHPYEEPAFEVWPLRQFPLSGAGS</sequence>
<protein>
    <submittedName>
        <fullName evidence="1">YqfO family protein</fullName>
    </submittedName>
</protein>
<comment type="caution">
    <text evidence="1">The sequence shown here is derived from an EMBL/GenBank/DDBJ whole genome shotgun (WGS) entry which is preliminary data.</text>
</comment>
<organism evidence="1 2">
    <name type="scientific">Endozoicomonas gorgoniicola</name>
    <dbReference type="NCBI Taxonomy" id="1234144"/>
    <lineage>
        <taxon>Bacteria</taxon>
        <taxon>Pseudomonadati</taxon>
        <taxon>Pseudomonadota</taxon>
        <taxon>Gammaproteobacteria</taxon>
        <taxon>Oceanospirillales</taxon>
        <taxon>Endozoicomonadaceae</taxon>
        <taxon>Endozoicomonas</taxon>
    </lineage>
</organism>
<dbReference type="EMBL" id="JAPFCC010000001">
    <property type="protein sequence ID" value="MCW7553358.1"/>
    <property type="molecule type" value="Genomic_DNA"/>
</dbReference>